<dbReference type="InterPro" id="IPR036396">
    <property type="entry name" value="Cyt_P450_sf"/>
</dbReference>
<keyword evidence="7 9" id="KW-0503">Monooxygenase</keyword>
<evidence type="ECO:0000313" key="12">
    <source>
        <dbReference type="Proteomes" id="UP000031192"/>
    </source>
</evidence>
<dbReference type="Pfam" id="PF00067">
    <property type="entry name" value="p450"/>
    <property type="match status" value="1"/>
</dbReference>
<dbReference type="OrthoDB" id="3945418at2759"/>
<protein>
    <submittedName>
        <fullName evidence="11">Benzoate 4-monooxygenase cytochrome P450</fullName>
    </submittedName>
</protein>
<reference evidence="11 12" key="1">
    <citation type="journal article" date="2014" name="Proc. Natl. Acad. Sci. U.S.A.">
        <title>Trajectory and genomic determinants of fungal-pathogen speciation and host adaptation.</title>
        <authorList>
            <person name="Hu X."/>
            <person name="Xiao G."/>
            <person name="Zheng P."/>
            <person name="Shang Y."/>
            <person name="Su Y."/>
            <person name="Zhang X."/>
            <person name="Liu X."/>
            <person name="Zhan S."/>
            <person name="St Leger R.J."/>
            <person name="Wang C."/>
        </authorList>
    </citation>
    <scope>NUCLEOTIDE SEQUENCE [LARGE SCALE GENOMIC DNA]</scope>
    <source>
        <strain evidence="11 12">ARSEF 977</strain>
    </source>
</reference>
<dbReference type="PANTHER" id="PTHR24305:SF157">
    <property type="entry name" value="N-ACETYLTRYPTOPHAN 6-HYDROXYLASE IVOC-RELATED"/>
    <property type="match status" value="1"/>
</dbReference>
<keyword evidence="10" id="KW-0472">Membrane</keyword>
<evidence type="ECO:0000256" key="8">
    <source>
        <dbReference type="PIRSR" id="PIRSR602401-1"/>
    </source>
</evidence>
<comment type="caution">
    <text evidence="11">The sequence shown here is derived from an EMBL/GenBank/DDBJ whole genome shotgun (WGS) entry which is preliminary data.</text>
</comment>
<evidence type="ECO:0000256" key="2">
    <source>
        <dbReference type="ARBA" id="ARBA00010617"/>
    </source>
</evidence>
<dbReference type="PANTHER" id="PTHR24305">
    <property type="entry name" value="CYTOCHROME P450"/>
    <property type="match status" value="1"/>
</dbReference>
<evidence type="ECO:0000313" key="11">
    <source>
        <dbReference type="EMBL" id="KID86154.1"/>
    </source>
</evidence>
<dbReference type="InterPro" id="IPR017972">
    <property type="entry name" value="Cyt_P450_CS"/>
</dbReference>
<evidence type="ECO:0000256" key="6">
    <source>
        <dbReference type="ARBA" id="ARBA00023004"/>
    </source>
</evidence>
<dbReference type="InterPro" id="IPR001128">
    <property type="entry name" value="Cyt_P450"/>
</dbReference>
<evidence type="ECO:0000256" key="5">
    <source>
        <dbReference type="ARBA" id="ARBA00023002"/>
    </source>
</evidence>
<dbReference type="InterPro" id="IPR050121">
    <property type="entry name" value="Cytochrome_P450_monoxygenase"/>
</dbReference>
<dbReference type="GO" id="GO:0020037">
    <property type="term" value="F:heme binding"/>
    <property type="evidence" value="ECO:0007669"/>
    <property type="project" value="InterPro"/>
</dbReference>
<dbReference type="EMBL" id="AZNH01000023">
    <property type="protein sequence ID" value="KID86154.1"/>
    <property type="molecule type" value="Genomic_DNA"/>
</dbReference>
<keyword evidence="3 8" id="KW-0349">Heme</keyword>
<proteinExistence type="inferred from homology"/>
<feature type="binding site" description="axial binding residue" evidence="8">
    <location>
        <position position="454"/>
    </location>
    <ligand>
        <name>heme</name>
        <dbReference type="ChEBI" id="CHEBI:30413"/>
    </ligand>
    <ligandPart>
        <name>Fe</name>
        <dbReference type="ChEBI" id="CHEBI:18248"/>
    </ligandPart>
</feature>
<accession>A0A0B4I1G0</accession>
<evidence type="ECO:0000256" key="9">
    <source>
        <dbReference type="RuleBase" id="RU000461"/>
    </source>
</evidence>
<evidence type="ECO:0000256" key="7">
    <source>
        <dbReference type="ARBA" id="ARBA00023033"/>
    </source>
</evidence>
<dbReference type="CDD" id="cd11062">
    <property type="entry name" value="CYP58-like"/>
    <property type="match status" value="1"/>
</dbReference>
<gene>
    <name evidence="11" type="ORF">MGU_06587</name>
</gene>
<sequence>MDFVVPRFSAIALLPALVLVYWIPLTIYRIYLHPLSRFPGPKLAASTSLYSHYFNFVRGGNFIRHLEYLHDEYGPIVRTHPNELHIRDIEAYSTVFKVGSRFEKDARFYGFPFEGSHFSMVTLKQAKPRRDLLQPRLSKSAIDNAQHVVEMSVWRFIELLDRHRIHDEIVDLSLAYRCVTADVLLGYAFHSPFEALDYPRFNYPPAMHMDAALMASFLAKNFRLLFTLIWNLASCLPRPLLRCLGISFIFDIQDVRHFSLPLHSTTCAHVPVRKQDDQLLYPTMLDVLMDPDTEKFGPPLPIRDLVSEAVVLLFAGSEATSLTLTLGTFYTLNNRHVLETLQDELSHAIPDKRKLPPLDTLRGLPYLTGIIKEALRFSLGAPGKLPRITPDEGAFLCGRWIPPKTALSLSHWVYHFDPTIFPDPKTFRPERWVNDRNGDLDRYLLSFSRGSRSCIGINLAYAELYILLAAFFTNFRPVLRGTSEEDMEIRDYYAPMCNGHLKVALGV</sequence>
<dbReference type="PROSITE" id="PS00086">
    <property type="entry name" value="CYTOCHROME_P450"/>
    <property type="match status" value="1"/>
</dbReference>
<dbReference type="Gene3D" id="1.10.630.10">
    <property type="entry name" value="Cytochrome P450"/>
    <property type="match status" value="1"/>
</dbReference>
<comment type="similarity">
    <text evidence="2 9">Belongs to the cytochrome P450 family.</text>
</comment>
<dbReference type="AlphaFoldDB" id="A0A0B4I1G0"/>
<keyword evidence="4 8" id="KW-0479">Metal-binding</keyword>
<dbReference type="Proteomes" id="UP000031192">
    <property type="component" value="Unassembled WGS sequence"/>
</dbReference>
<dbReference type="InterPro" id="IPR002401">
    <property type="entry name" value="Cyt_P450_E_grp-I"/>
</dbReference>
<organism evidence="11 12">
    <name type="scientific">Metarhizium guizhouense (strain ARSEF 977)</name>
    <dbReference type="NCBI Taxonomy" id="1276136"/>
    <lineage>
        <taxon>Eukaryota</taxon>
        <taxon>Fungi</taxon>
        <taxon>Dikarya</taxon>
        <taxon>Ascomycota</taxon>
        <taxon>Pezizomycotina</taxon>
        <taxon>Sordariomycetes</taxon>
        <taxon>Hypocreomycetidae</taxon>
        <taxon>Hypocreales</taxon>
        <taxon>Clavicipitaceae</taxon>
        <taxon>Metarhizium</taxon>
    </lineage>
</organism>
<dbReference type="GO" id="GO:0016705">
    <property type="term" value="F:oxidoreductase activity, acting on paired donors, with incorporation or reduction of molecular oxygen"/>
    <property type="evidence" value="ECO:0007669"/>
    <property type="project" value="InterPro"/>
</dbReference>
<name>A0A0B4I1G0_METGA</name>
<dbReference type="HOGENOM" id="CLU_001570_14_4_1"/>
<dbReference type="GO" id="GO:0004497">
    <property type="term" value="F:monooxygenase activity"/>
    <property type="evidence" value="ECO:0007669"/>
    <property type="project" value="UniProtKB-KW"/>
</dbReference>
<dbReference type="PRINTS" id="PR00463">
    <property type="entry name" value="EP450I"/>
</dbReference>
<dbReference type="SUPFAM" id="SSF48264">
    <property type="entry name" value="Cytochrome P450"/>
    <property type="match status" value="1"/>
</dbReference>
<evidence type="ECO:0000256" key="4">
    <source>
        <dbReference type="ARBA" id="ARBA00022723"/>
    </source>
</evidence>
<evidence type="ECO:0000256" key="10">
    <source>
        <dbReference type="SAM" id="Phobius"/>
    </source>
</evidence>
<keyword evidence="5 9" id="KW-0560">Oxidoreductase</keyword>
<keyword evidence="6 8" id="KW-0408">Iron</keyword>
<evidence type="ECO:0000256" key="3">
    <source>
        <dbReference type="ARBA" id="ARBA00022617"/>
    </source>
</evidence>
<dbReference type="GO" id="GO:0005506">
    <property type="term" value="F:iron ion binding"/>
    <property type="evidence" value="ECO:0007669"/>
    <property type="project" value="InterPro"/>
</dbReference>
<keyword evidence="10" id="KW-1133">Transmembrane helix</keyword>
<keyword evidence="12" id="KW-1185">Reference proteome</keyword>
<comment type="cofactor">
    <cofactor evidence="1 8">
        <name>heme</name>
        <dbReference type="ChEBI" id="CHEBI:30413"/>
    </cofactor>
</comment>
<dbReference type="PRINTS" id="PR00385">
    <property type="entry name" value="P450"/>
</dbReference>
<feature type="transmembrane region" description="Helical" evidence="10">
    <location>
        <begin position="12"/>
        <end position="32"/>
    </location>
</feature>
<keyword evidence="10" id="KW-0812">Transmembrane</keyword>
<evidence type="ECO:0000256" key="1">
    <source>
        <dbReference type="ARBA" id="ARBA00001971"/>
    </source>
</evidence>